<proteinExistence type="predicted"/>
<evidence type="ECO:0000256" key="1">
    <source>
        <dbReference type="SAM" id="MobiDB-lite"/>
    </source>
</evidence>
<dbReference type="PANTHER" id="PTHR16019:SF6">
    <property type="entry name" value="SYNAPSE-ASSOCIATED PROTEIN 1"/>
    <property type="match status" value="1"/>
</dbReference>
<feature type="compositionally biased region" description="Basic and acidic residues" evidence="1">
    <location>
        <begin position="187"/>
        <end position="198"/>
    </location>
</feature>
<dbReference type="SUPFAM" id="SSF140383">
    <property type="entry name" value="BSD domain-like"/>
    <property type="match status" value="1"/>
</dbReference>
<keyword evidence="4" id="KW-1185">Reference proteome</keyword>
<dbReference type="PROSITE" id="PS50858">
    <property type="entry name" value="BSD"/>
    <property type="match status" value="1"/>
</dbReference>
<name>A0A0V1FGK6_TRIPS</name>
<dbReference type="SMART" id="SM00751">
    <property type="entry name" value="BSD"/>
    <property type="match status" value="1"/>
</dbReference>
<dbReference type="GO" id="GO:0048172">
    <property type="term" value="P:regulation of short-term neuronal synaptic plasticity"/>
    <property type="evidence" value="ECO:0007669"/>
    <property type="project" value="TreeGrafter"/>
</dbReference>
<dbReference type="PANTHER" id="PTHR16019">
    <property type="entry name" value="SYNAPSE-ASSOCIATED PROTEIN"/>
    <property type="match status" value="1"/>
</dbReference>
<feature type="domain" description="BSD" evidence="2">
    <location>
        <begin position="118"/>
        <end position="170"/>
    </location>
</feature>
<dbReference type="InterPro" id="IPR051494">
    <property type="entry name" value="BSD_domain-containing"/>
</dbReference>
<dbReference type="EMBL" id="JYDT01000096">
    <property type="protein sequence ID" value="KRY85191.1"/>
    <property type="molecule type" value="Genomic_DNA"/>
</dbReference>
<organism evidence="3 4">
    <name type="scientific">Trichinella pseudospiralis</name>
    <name type="common">Parasitic roundworm</name>
    <dbReference type="NCBI Taxonomy" id="6337"/>
    <lineage>
        <taxon>Eukaryota</taxon>
        <taxon>Metazoa</taxon>
        <taxon>Ecdysozoa</taxon>
        <taxon>Nematoda</taxon>
        <taxon>Enoplea</taxon>
        <taxon>Dorylaimia</taxon>
        <taxon>Trichinellida</taxon>
        <taxon>Trichinellidae</taxon>
        <taxon>Trichinella</taxon>
    </lineage>
</organism>
<gene>
    <name evidence="3" type="primary">Syap1</name>
    <name evidence="3" type="ORF">T4D_4706</name>
</gene>
<sequence length="243" mass="27740">MLNRWLYGNWKKAAVNEAGGTESSESVGNEGNSDKETKKIDVWNVLSEAKKFLVTSGNEVENILKRKAESFGMRNQENTNSAAVSIWDGFENEFLVKKQIMSLSLDEEAFLRAPPAGTEFTFDFDSYVSQAEAALKADPNLEKIRFRLVPRKIKEEEFWRNYFYRVYLVKSNAASAAELATPVETAEDGRTEEKKNEETTDIEEEFDIEDLSGDEKGRPPGDWSDFDLLGDAWEEEIHRILKE</sequence>
<dbReference type="OrthoDB" id="47923at2759"/>
<feature type="region of interest" description="Disordered" evidence="1">
    <location>
        <begin position="180"/>
        <end position="225"/>
    </location>
</feature>
<evidence type="ECO:0000313" key="3">
    <source>
        <dbReference type="EMBL" id="KRY85191.1"/>
    </source>
</evidence>
<dbReference type="Pfam" id="PF03909">
    <property type="entry name" value="BSD"/>
    <property type="match status" value="1"/>
</dbReference>
<comment type="caution">
    <text evidence="3">The sequence shown here is derived from an EMBL/GenBank/DDBJ whole genome shotgun (WGS) entry which is preliminary data.</text>
</comment>
<dbReference type="GO" id="GO:0005634">
    <property type="term" value="C:nucleus"/>
    <property type="evidence" value="ECO:0007669"/>
    <property type="project" value="TreeGrafter"/>
</dbReference>
<dbReference type="InterPro" id="IPR035925">
    <property type="entry name" value="BSD_dom_sf"/>
</dbReference>
<dbReference type="InterPro" id="IPR005607">
    <property type="entry name" value="BSD_dom"/>
</dbReference>
<feature type="compositionally biased region" description="Acidic residues" evidence="1">
    <location>
        <begin position="199"/>
        <end position="212"/>
    </location>
</feature>
<dbReference type="GO" id="GO:0005794">
    <property type="term" value="C:Golgi apparatus"/>
    <property type="evidence" value="ECO:0007669"/>
    <property type="project" value="TreeGrafter"/>
</dbReference>
<protein>
    <submittedName>
        <fullName evidence="3">Synapse-associated protein 1</fullName>
    </submittedName>
</protein>
<dbReference type="Gene3D" id="1.10.3970.10">
    <property type="entry name" value="BSD domain"/>
    <property type="match status" value="1"/>
</dbReference>
<dbReference type="GO" id="GO:0038203">
    <property type="term" value="P:TORC2 signaling"/>
    <property type="evidence" value="ECO:0007669"/>
    <property type="project" value="TreeGrafter"/>
</dbReference>
<dbReference type="AlphaFoldDB" id="A0A0V1FGK6"/>
<reference evidence="3 4" key="1">
    <citation type="submission" date="2015-01" db="EMBL/GenBank/DDBJ databases">
        <title>Evolution of Trichinella species and genotypes.</title>
        <authorList>
            <person name="Korhonen P.K."/>
            <person name="Edoardo P."/>
            <person name="Giuseppe L.R."/>
            <person name="Gasser R.B."/>
        </authorList>
    </citation>
    <scope>NUCLEOTIDE SEQUENCE [LARGE SCALE GENOMIC DNA]</scope>
    <source>
        <strain evidence="3">ISS470</strain>
    </source>
</reference>
<evidence type="ECO:0000313" key="4">
    <source>
        <dbReference type="Proteomes" id="UP000054995"/>
    </source>
</evidence>
<accession>A0A0V1FGK6</accession>
<evidence type="ECO:0000259" key="2">
    <source>
        <dbReference type="PROSITE" id="PS50858"/>
    </source>
</evidence>
<dbReference type="Proteomes" id="UP000054995">
    <property type="component" value="Unassembled WGS sequence"/>
</dbReference>